<sequence>MATMEYGLMFDKLKRMIEEDPDNVSILEETIDVNLQMKYFRVSVKAKKDLDADGVLAVKNNLFDESIPVKDKKKLLAQLASVNKVEAFRTIEQYMQSPDKELKAWAVLALQESRMLIHSVLMDKSPVFISTGLGGRKNKLRYFVVFVTRNGEPFSAVQQSLLSGELDFFAKKYQAEVEEVKFSPIYATASILIPLRESVKDFLSAVINNCNELGDFLFPSFMVTNVKRLSNKEILKAINESINPETEGEETLDVNLN</sequence>
<reference evidence="1 2" key="1">
    <citation type="submission" date="2018-06" db="EMBL/GenBank/DDBJ databases">
        <title>Genomic Encyclopedia of Archaeal and Bacterial Type Strains, Phase II (KMG-II): from individual species to whole genera.</title>
        <authorList>
            <person name="Goeker M."/>
        </authorList>
    </citation>
    <scope>NUCLEOTIDE SEQUENCE [LARGE SCALE GENOMIC DNA]</scope>
    <source>
        <strain evidence="1 2">DSM 6779</strain>
    </source>
</reference>
<dbReference type="EMBL" id="QKZK01000045">
    <property type="protein sequence ID" value="PZX10925.1"/>
    <property type="molecule type" value="Genomic_DNA"/>
</dbReference>
<proteinExistence type="predicted"/>
<name>A0A2W7MRX7_9BACT</name>
<evidence type="ECO:0000313" key="2">
    <source>
        <dbReference type="Proteomes" id="UP000249239"/>
    </source>
</evidence>
<keyword evidence="2" id="KW-1185">Reference proteome</keyword>
<gene>
    <name evidence="1" type="ORF">LX69_03246</name>
</gene>
<dbReference type="AlphaFoldDB" id="A0A2W7MRX7"/>
<dbReference type="Proteomes" id="UP000249239">
    <property type="component" value="Unassembled WGS sequence"/>
</dbReference>
<protein>
    <submittedName>
        <fullName evidence="1">Uncharacterized protein</fullName>
    </submittedName>
</protein>
<comment type="caution">
    <text evidence="1">The sequence shown here is derived from an EMBL/GenBank/DDBJ whole genome shotgun (WGS) entry which is preliminary data.</text>
</comment>
<evidence type="ECO:0000313" key="1">
    <source>
        <dbReference type="EMBL" id="PZX10925.1"/>
    </source>
</evidence>
<organism evidence="1 2">
    <name type="scientific">Breznakibacter xylanolyticus</name>
    <dbReference type="NCBI Taxonomy" id="990"/>
    <lineage>
        <taxon>Bacteria</taxon>
        <taxon>Pseudomonadati</taxon>
        <taxon>Bacteroidota</taxon>
        <taxon>Bacteroidia</taxon>
        <taxon>Marinilabiliales</taxon>
        <taxon>Marinilabiliaceae</taxon>
        <taxon>Breznakibacter</taxon>
    </lineage>
</organism>
<accession>A0A2W7MRX7</accession>